<evidence type="ECO:0000313" key="24">
    <source>
        <dbReference type="Proteomes" id="UP000593846"/>
    </source>
</evidence>
<dbReference type="KEGG" id="aee:IM676_18865"/>
<dbReference type="EMBL" id="CP063311">
    <property type="protein sequence ID" value="QOV21411.1"/>
    <property type="molecule type" value="Genomic_DNA"/>
</dbReference>
<sequence length="290" mass="33651">MPKPYSYDLRQKVIQAIELDGLKKTQASQMFNISRNTITLWLKRKTETGDFQALPNQRPGNGHKITDWEKFREFASVHGDKTQVEMASLWPEEISDRTISRALKKIGFTRKKTYGYRERDEVKRQAFVTQLSELPVEKIVYLDESGMDNRDQYDYGWNSKGQRFHALKSGRREGRVNIIAALCNHKLIAPFTVEGACNRIVFETWLEACLLPTLKPGQVVVMDNATFHKGGRIQQLIQYAGCEVLYLPPYSPDLNQIEKCWSWLKSRIRKKLERFDSLRDAIEDVLLFAS</sequence>
<evidence type="ECO:0000313" key="12">
    <source>
        <dbReference type="EMBL" id="QOV22681.1"/>
    </source>
</evidence>
<dbReference type="KEGG" id="aee:IM676_17360"/>
<evidence type="ECO:0000313" key="13">
    <source>
        <dbReference type="EMBL" id="QOV22717.1"/>
    </source>
</evidence>
<evidence type="ECO:0000313" key="20">
    <source>
        <dbReference type="EMBL" id="QOV23273.1"/>
    </source>
</evidence>
<keyword evidence="24" id="KW-1185">Reference proteome</keyword>
<evidence type="ECO:0000313" key="23">
    <source>
        <dbReference type="EMBL" id="QOV24478.1"/>
    </source>
</evidence>
<dbReference type="KEGG" id="aee:IM676_19065"/>
<evidence type="ECO:0000313" key="17">
    <source>
        <dbReference type="EMBL" id="QOV22894.1"/>
    </source>
</evidence>
<dbReference type="KEGG" id="aee:IM676_10985"/>
<dbReference type="EMBL" id="CP063311">
    <property type="protein sequence ID" value="QOV22415.1"/>
    <property type="molecule type" value="Genomic_DNA"/>
</dbReference>
<evidence type="ECO:0000313" key="16">
    <source>
        <dbReference type="EMBL" id="QOV22777.1"/>
    </source>
</evidence>
<feature type="domain" description="Tc1-like transposase DDE" evidence="2">
    <location>
        <begin position="139"/>
        <end position="278"/>
    </location>
</feature>
<dbReference type="KEGG" id="aee:IM676_19405"/>
<dbReference type="InterPro" id="IPR009057">
    <property type="entry name" value="Homeodomain-like_sf"/>
</dbReference>
<dbReference type="Proteomes" id="UP000593846">
    <property type="component" value="Chromosome"/>
</dbReference>
<evidence type="ECO:0000313" key="14">
    <source>
        <dbReference type="EMBL" id="QOV22719.1"/>
    </source>
</evidence>
<dbReference type="EMBL" id="CP063311">
    <property type="protein sequence ID" value="QOV22179.1"/>
    <property type="molecule type" value="Genomic_DNA"/>
</dbReference>
<evidence type="ECO:0000313" key="4">
    <source>
        <dbReference type="EMBL" id="QOV21314.1"/>
    </source>
</evidence>
<dbReference type="Pfam" id="PF13358">
    <property type="entry name" value="DDE_3"/>
    <property type="match status" value="1"/>
</dbReference>
<dbReference type="InterPro" id="IPR036397">
    <property type="entry name" value="RNaseH_sf"/>
</dbReference>
<evidence type="ECO:0000313" key="5">
    <source>
        <dbReference type="EMBL" id="QOV21411.1"/>
    </source>
</evidence>
<evidence type="ECO:0000313" key="15">
    <source>
        <dbReference type="EMBL" id="QOV22773.1"/>
    </source>
</evidence>
<dbReference type="SUPFAM" id="SSF53098">
    <property type="entry name" value="Ribonuclease H-like"/>
    <property type="match status" value="1"/>
</dbReference>
<dbReference type="EMBL" id="CP063311">
    <property type="protein sequence ID" value="QOV22027.1"/>
    <property type="molecule type" value="Genomic_DNA"/>
</dbReference>
<dbReference type="EMBL" id="CP063311">
    <property type="protein sequence ID" value="QOV22681.1"/>
    <property type="molecule type" value="Genomic_DNA"/>
</dbReference>
<dbReference type="KEGG" id="aee:IM676_16045"/>
<dbReference type="EMBL" id="CP063311">
    <property type="protein sequence ID" value="QOV22773.1"/>
    <property type="molecule type" value="Genomic_DNA"/>
</dbReference>
<evidence type="ECO:0000313" key="19">
    <source>
        <dbReference type="EMBL" id="QOV23256.1"/>
    </source>
</evidence>
<dbReference type="EMBL" id="CP063311">
    <property type="protein sequence ID" value="QOV22719.1"/>
    <property type="molecule type" value="Genomic_DNA"/>
</dbReference>
<dbReference type="AlphaFoldDB" id="A0A7S6U029"/>
<evidence type="ECO:0000313" key="3">
    <source>
        <dbReference type="EMBL" id="QOV21301.1"/>
    </source>
</evidence>
<dbReference type="KEGG" id="aee:IM676_19430"/>
<name>A0A7S6U029_9CYAN</name>
<evidence type="ECO:0000313" key="18">
    <source>
        <dbReference type="EMBL" id="QOV23171.1"/>
    </source>
</evidence>
<accession>A0A7S6U029</accession>
<dbReference type="InterPro" id="IPR047655">
    <property type="entry name" value="Transpos_IS630-like"/>
</dbReference>
<dbReference type="KEGG" id="aee:IM676_02655"/>
<dbReference type="KEGG" id="aee:IM676_06255"/>
<dbReference type="Gene3D" id="1.10.10.60">
    <property type="entry name" value="Homeodomain-like"/>
    <property type="match status" value="1"/>
</dbReference>
<dbReference type="InterPro" id="IPR002622">
    <property type="entry name" value="Transposase_14"/>
</dbReference>
<evidence type="ECO:0000259" key="1">
    <source>
        <dbReference type="Pfam" id="PF01710"/>
    </source>
</evidence>
<gene>
    <name evidence="17" type="ORF">IM676_00565</name>
    <name evidence="18" type="ORF">IM676_02140</name>
    <name evidence="19" type="ORF">IM676_02655</name>
    <name evidence="20" type="ORF">IM676_02750</name>
    <name evidence="21" type="ORF">IM676_05595</name>
    <name evidence="22" type="ORF">IM676_06255</name>
    <name evidence="23" type="ORF">IM676_09760</name>
    <name evidence="3" type="ORF">IM676_10985</name>
    <name evidence="4" type="ORF">IM676_11070</name>
    <name evidence="5" type="ORF">IM676_11630</name>
    <name evidence="6" type="ORF">IM676_14945</name>
    <name evidence="7" type="ORF">IM676_15175</name>
    <name evidence="8" type="ORF">IM676_16045</name>
    <name evidence="9" type="ORF">IM676_16475</name>
    <name evidence="10" type="ORF">IM676_17360</name>
    <name evidence="11" type="ORF">IM676_18180</name>
    <name evidence="12" type="ORF">IM676_18865</name>
    <name evidence="13" type="ORF">IM676_19065</name>
    <name evidence="14" type="ORF">IM676_19090</name>
    <name evidence="15" type="ORF">IM676_19405</name>
    <name evidence="16" type="ORF">IM676_19430</name>
</gene>
<dbReference type="EMBL" id="CP063311">
    <property type="protein sequence ID" value="QOV23880.1"/>
    <property type="molecule type" value="Genomic_DNA"/>
</dbReference>
<dbReference type="EMBL" id="CP063311">
    <property type="protein sequence ID" value="QOV22894.1"/>
    <property type="molecule type" value="Genomic_DNA"/>
</dbReference>
<dbReference type="EMBL" id="CP063311">
    <property type="protein sequence ID" value="QOV21301.1"/>
    <property type="molecule type" value="Genomic_DNA"/>
</dbReference>
<evidence type="ECO:0000313" key="9">
    <source>
        <dbReference type="EMBL" id="QOV22259.1"/>
    </source>
</evidence>
<dbReference type="EMBL" id="CP063311">
    <property type="protein sequence ID" value="QOV22259.1"/>
    <property type="molecule type" value="Genomic_DNA"/>
</dbReference>
<dbReference type="KEGG" id="aee:IM676_16475"/>
<dbReference type="KEGG" id="aee:IM676_02140"/>
<dbReference type="PANTHER" id="PTHR46564">
    <property type="entry name" value="TRANSPOSASE"/>
    <property type="match status" value="1"/>
</dbReference>
<dbReference type="KEGG" id="aee:IM676_14945"/>
<evidence type="ECO:0000313" key="6">
    <source>
        <dbReference type="EMBL" id="QOV21991.1"/>
    </source>
</evidence>
<dbReference type="EMBL" id="CP063311">
    <property type="protein sequence ID" value="QOV22559.1"/>
    <property type="molecule type" value="Genomic_DNA"/>
</dbReference>
<dbReference type="KEGG" id="aee:IM676_09760"/>
<protein>
    <submittedName>
        <fullName evidence="22">IS630 family transposase</fullName>
    </submittedName>
</protein>
<feature type="domain" description="Transposase Synechocystis PCC 6803" evidence="1">
    <location>
        <begin position="5"/>
        <end position="124"/>
    </location>
</feature>
<dbReference type="Gene3D" id="3.30.420.10">
    <property type="entry name" value="Ribonuclease H-like superfamily/Ribonuclease H"/>
    <property type="match status" value="1"/>
</dbReference>
<dbReference type="EMBL" id="CP063311">
    <property type="protein sequence ID" value="QOV24478.1"/>
    <property type="molecule type" value="Genomic_DNA"/>
</dbReference>
<reference evidence="22" key="2">
    <citation type="journal article" date="2021" name="Int. J. Syst. Evol. Microbiol.">
        <title>Phylogenomic analysis of Anabaenopsis elenkinii (Nostocales, Cyanobacteria).</title>
        <authorList>
            <person name="Delbaje E."/>
            <person name="Andreote A.P.D."/>
            <person name="Pellegrinetti T.A."/>
            <person name="Cruz R.B."/>
            <person name="Branco L.H.Z."/>
            <person name="Fiore M.F."/>
        </authorList>
    </citation>
    <scope>NUCLEOTIDE SEQUENCE</scope>
    <source>
        <strain evidence="22">CCIBt3563</strain>
    </source>
</reference>
<dbReference type="Pfam" id="PF01710">
    <property type="entry name" value="HTH_Tnp_IS630"/>
    <property type="match status" value="1"/>
</dbReference>
<evidence type="ECO:0000259" key="2">
    <source>
        <dbReference type="Pfam" id="PF13358"/>
    </source>
</evidence>
<evidence type="ECO:0000313" key="22">
    <source>
        <dbReference type="EMBL" id="QOV23880.1"/>
    </source>
</evidence>
<dbReference type="EMBL" id="CP063311">
    <property type="protein sequence ID" value="QOV22717.1"/>
    <property type="molecule type" value="Genomic_DNA"/>
</dbReference>
<dbReference type="KEGG" id="aee:IM676_11070"/>
<dbReference type="EMBL" id="CP063311">
    <property type="protein sequence ID" value="QOV23256.1"/>
    <property type="molecule type" value="Genomic_DNA"/>
</dbReference>
<dbReference type="KEGG" id="aee:IM676_00565"/>
<reference evidence="24" key="1">
    <citation type="submission" date="2020-10" db="EMBL/GenBank/DDBJ databases">
        <title>Genome-based taxonomic classification of the species Anabaenopsis elenkinii.</title>
        <authorList>
            <person name="Delbaje E."/>
            <person name="Andreote A.P.D."/>
            <person name="Pellegrinetti T.A."/>
            <person name="Cruz R.B."/>
            <person name="Branco L.H.Z."/>
            <person name="Fiore M.F."/>
        </authorList>
    </citation>
    <scope>NUCLEOTIDE SEQUENCE [LARGE SCALE GENOMIC DNA]</scope>
    <source>
        <strain evidence="24">CCIBt3563</strain>
    </source>
</reference>
<proteinExistence type="predicted"/>
<dbReference type="KEGG" id="aee:IM676_19090"/>
<dbReference type="EMBL" id="CP063311">
    <property type="protein sequence ID" value="QOV22777.1"/>
    <property type="molecule type" value="Genomic_DNA"/>
</dbReference>
<evidence type="ECO:0000313" key="7">
    <source>
        <dbReference type="EMBL" id="QOV22027.1"/>
    </source>
</evidence>
<dbReference type="EMBL" id="CP063311">
    <property type="protein sequence ID" value="QOV23762.1"/>
    <property type="molecule type" value="Genomic_DNA"/>
</dbReference>
<evidence type="ECO:0000313" key="11">
    <source>
        <dbReference type="EMBL" id="QOV22559.1"/>
    </source>
</evidence>
<dbReference type="KEGG" id="aee:IM676_02750"/>
<organism evidence="22 24">
    <name type="scientific">Anabaenopsis elenkinii CCIBt3563</name>
    <dbReference type="NCBI Taxonomy" id="2779889"/>
    <lineage>
        <taxon>Bacteria</taxon>
        <taxon>Bacillati</taxon>
        <taxon>Cyanobacteriota</taxon>
        <taxon>Cyanophyceae</taxon>
        <taxon>Nostocales</taxon>
        <taxon>Nodulariaceae</taxon>
        <taxon>Anabaenopsis</taxon>
    </lineage>
</organism>
<dbReference type="EMBL" id="CP063311">
    <property type="protein sequence ID" value="QOV23273.1"/>
    <property type="molecule type" value="Genomic_DNA"/>
</dbReference>
<dbReference type="KEGG" id="aee:IM676_15175"/>
<evidence type="ECO:0000313" key="10">
    <source>
        <dbReference type="EMBL" id="QOV22415.1"/>
    </source>
</evidence>
<dbReference type="PANTHER" id="PTHR46564:SF1">
    <property type="entry name" value="TRANSPOSASE"/>
    <property type="match status" value="1"/>
</dbReference>
<dbReference type="KEGG" id="aee:IM676_05595"/>
<dbReference type="KEGG" id="aee:IM676_18180"/>
<dbReference type="GO" id="GO:0003676">
    <property type="term" value="F:nucleic acid binding"/>
    <property type="evidence" value="ECO:0007669"/>
    <property type="project" value="InterPro"/>
</dbReference>
<dbReference type="EMBL" id="CP063311">
    <property type="protein sequence ID" value="QOV21314.1"/>
    <property type="molecule type" value="Genomic_DNA"/>
</dbReference>
<dbReference type="InterPro" id="IPR038717">
    <property type="entry name" value="Tc1-like_DDE_dom"/>
</dbReference>
<evidence type="ECO:0000313" key="21">
    <source>
        <dbReference type="EMBL" id="QOV23762.1"/>
    </source>
</evidence>
<dbReference type="KEGG" id="aee:IM676_11630"/>
<dbReference type="SUPFAM" id="SSF46689">
    <property type="entry name" value="Homeodomain-like"/>
    <property type="match status" value="1"/>
</dbReference>
<dbReference type="EMBL" id="CP063311">
    <property type="protein sequence ID" value="QOV23171.1"/>
    <property type="molecule type" value="Genomic_DNA"/>
</dbReference>
<dbReference type="RefSeq" id="WP_200986959.1">
    <property type="nucleotide sequence ID" value="NZ_CP063311.1"/>
</dbReference>
<dbReference type="NCBIfam" id="NF033545">
    <property type="entry name" value="transpos_IS630"/>
    <property type="match status" value="1"/>
</dbReference>
<evidence type="ECO:0000313" key="8">
    <source>
        <dbReference type="EMBL" id="QOV22179.1"/>
    </source>
</evidence>
<dbReference type="InterPro" id="IPR012337">
    <property type="entry name" value="RNaseH-like_sf"/>
</dbReference>
<dbReference type="EMBL" id="CP063311">
    <property type="protein sequence ID" value="QOV21991.1"/>
    <property type="molecule type" value="Genomic_DNA"/>
</dbReference>